<organism evidence="3 4">
    <name type="scientific">Thelonectria olida</name>
    <dbReference type="NCBI Taxonomy" id="1576542"/>
    <lineage>
        <taxon>Eukaryota</taxon>
        <taxon>Fungi</taxon>
        <taxon>Dikarya</taxon>
        <taxon>Ascomycota</taxon>
        <taxon>Pezizomycotina</taxon>
        <taxon>Sordariomycetes</taxon>
        <taxon>Hypocreomycetidae</taxon>
        <taxon>Hypocreales</taxon>
        <taxon>Nectriaceae</taxon>
        <taxon>Thelonectria</taxon>
    </lineage>
</organism>
<reference evidence="3 4" key="1">
    <citation type="journal article" date="2021" name="Nat. Commun.">
        <title>Genetic determinants of endophytism in the Arabidopsis root mycobiome.</title>
        <authorList>
            <person name="Mesny F."/>
            <person name="Miyauchi S."/>
            <person name="Thiergart T."/>
            <person name="Pickel B."/>
            <person name="Atanasova L."/>
            <person name="Karlsson M."/>
            <person name="Huettel B."/>
            <person name="Barry K.W."/>
            <person name="Haridas S."/>
            <person name="Chen C."/>
            <person name="Bauer D."/>
            <person name="Andreopoulos W."/>
            <person name="Pangilinan J."/>
            <person name="LaButti K."/>
            <person name="Riley R."/>
            <person name="Lipzen A."/>
            <person name="Clum A."/>
            <person name="Drula E."/>
            <person name="Henrissat B."/>
            <person name="Kohler A."/>
            <person name="Grigoriev I.V."/>
            <person name="Martin F.M."/>
            <person name="Hacquard S."/>
        </authorList>
    </citation>
    <scope>NUCLEOTIDE SEQUENCE [LARGE SCALE GENOMIC DNA]</scope>
    <source>
        <strain evidence="3 4">MPI-CAGE-CH-0241</strain>
    </source>
</reference>
<protein>
    <submittedName>
        <fullName evidence="3">Uncharacterized protein</fullName>
    </submittedName>
</protein>
<accession>A0A9P9AQ76</accession>
<keyword evidence="2" id="KW-0472">Membrane</keyword>
<feature type="transmembrane region" description="Helical" evidence="2">
    <location>
        <begin position="59"/>
        <end position="86"/>
    </location>
</feature>
<evidence type="ECO:0000313" key="3">
    <source>
        <dbReference type="EMBL" id="KAH6894511.1"/>
    </source>
</evidence>
<dbReference type="EMBL" id="JAGPYM010000005">
    <property type="protein sequence ID" value="KAH6894511.1"/>
    <property type="molecule type" value="Genomic_DNA"/>
</dbReference>
<dbReference type="AlphaFoldDB" id="A0A9P9AQ76"/>
<keyword evidence="2" id="KW-0812">Transmembrane</keyword>
<keyword evidence="4" id="KW-1185">Reference proteome</keyword>
<evidence type="ECO:0000256" key="1">
    <source>
        <dbReference type="SAM" id="MobiDB-lite"/>
    </source>
</evidence>
<gene>
    <name evidence="3" type="ORF">B0T10DRAFT_456741</name>
</gene>
<name>A0A9P9AQ76_9HYPO</name>
<proteinExistence type="predicted"/>
<comment type="caution">
    <text evidence="3">The sequence shown here is derived from an EMBL/GenBank/DDBJ whole genome shotgun (WGS) entry which is preliminary data.</text>
</comment>
<sequence>MSSIKMSSSNLTDTKIKVEDEDIVMESIQRWPGHGQTAHPDIVETENNDPARVQTRRDVALVLVAMVIVLSWELLIIALITIAVAYGKYARRTWASNLHPMLE</sequence>
<feature type="region of interest" description="Disordered" evidence="1">
    <location>
        <begin position="30"/>
        <end position="50"/>
    </location>
</feature>
<keyword evidence="2" id="KW-1133">Transmembrane helix</keyword>
<dbReference type="Proteomes" id="UP000777438">
    <property type="component" value="Unassembled WGS sequence"/>
</dbReference>
<evidence type="ECO:0000256" key="2">
    <source>
        <dbReference type="SAM" id="Phobius"/>
    </source>
</evidence>
<evidence type="ECO:0000313" key="4">
    <source>
        <dbReference type="Proteomes" id="UP000777438"/>
    </source>
</evidence>